<dbReference type="AlphaFoldDB" id="A0A3L8AAJ5"/>
<feature type="domain" description="DUF4377" evidence="2">
    <location>
        <begin position="53"/>
        <end position="120"/>
    </location>
</feature>
<evidence type="ECO:0000256" key="1">
    <source>
        <dbReference type="SAM" id="SignalP"/>
    </source>
</evidence>
<protein>
    <submittedName>
        <fullName evidence="3">DUF4377 domain-containing protein</fullName>
    </submittedName>
</protein>
<dbReference type="EMBL" id="RAZM01000028">
    <property type="protein sequence ID" value="RLT80072.1"/>
    <property type="molecule type" value="Genomic_DNA"/>
</dbReference>
<sequence>MKTTKLLGILILFFCTFGFISCSNDEKEGRKITDYKEYALTVASEKLPGVVTSCGNYNQVDVYAVMKEGATEWEALPAIEGFEYEPGYEYKIRISETSYLDYTMGDPAWTEYHFLEIISKEEKTSANLPLNFIPAWYYEEFCAYIDADFQYAIDADQEESIENDLMANEVLSSPNLRCYITGRFENWFLLDTEKNVVEQGILKTERKDYEDFPEAYRLLPPKGNVLGYMQWKFIKESGSKENATQYDVFICGKAVSKSPAPESVVPWLYQDLTVYYQNKYPETNVKAVVICYKMKI</sequence>
<evidence type="ECO:0000313" key="5">
    <source>
        <dbReference type="Proteomes" id="UP000267159"/>
    </source>
</evidence>
<proteinExistence type="predicted"/>
<feature type="chain" id="PRO_5044594574" evidence="1">
    <location>
        <begin position="21"/>
        <end position="296"/>
    </location>
</feature>
<dbReference type="RefSeq" id="WP_117987800.1">
    <property type="nucleotide sequence ID" value="NZ_CAJTBC010000001.1"/>
</dbReference>
<dbReference type="Proteomes" id="UP000267159">
    <property type="component" value="Unassembled WGS sequence"/>
</dbReference>
<accession>A0A3L8AAJ5</accession>
<evidence type="ECO:0000259" key="2">
    <source>
        <dbReference type="Pfam" id="PF14302"/>
    </source>
</evidence>
<gene>
    <name evidence="3" type="ORF">D7Y07_10475</name>
    <name evidence="4" type="ORF">E5356_11320</name>
</gene>
<evidence type="ECO:0000313" key="6">
    <source>
        <dbReference type="Proteomes" id="UP000305751"/>
    </source>
</evidence>
<dbReference type="Proteomes" id="UP000305751">
    <property type="component" value="Unassembled WGS sequence"/>
</dbReference>
<keyword evidence="6" id="KW-1185">Reference proteome</keyword>
<reference evidence="4 6" key="2">
    <citation type="submission" date="2019-04" db="EMBL/GenBank/DDBJ databases">
        <title>Microbes associate with the intestines of laboratory mice.</title>
        <authorList>
            <person name="Navarre W."/>
            <person name="Wong E."/>
            <person name="Huang K."/>
            <person name="Tropini C."/>
            <person name="Ng K."/>
            <person name="Yu B."/>
        </authorList>
    </citation>
    <scope>NUCLEOTIDE SEQUENCE [LARGE SCALE GENOMIC DNA]</scope>
    <source>
        <strain evidence="4 6">NM70_E10</strain>
    </source>
</reference>
<evidence type="ECO:0000313" key="3">
    <source>
        <dbReference type="EMBL" id="RLT80072.1"/>
    </source>
</evidence>
<name>A0A3L8AAJ5_9BACE</name>
<feature type="signal peptide" evidence="1">
    <location>
        <begin position="1"/>
        <end position="20"/>
    </location>
</feature>
<comment type="caution">
    <text evidence="3">The sequence shown here is derived from an EMBL/GenBank/DDBJ whole genome shotgun (WGS) entry which is preliminary data.</text>
</comment>
<dbReference type="InterPro" id="IPR025485">
    <property type="entry name" value="DUF4377"/>
</dbReference>
<reference evidence="3 5" key="1">
    <citation type="submission" date="2018-09" db="EMBL/GenBank/DDBJ databases">
        <title>Murine metabolic-syndrome-specific gut microbial biobank.</title>
        <authorList>
            <person name="Liu C."/>
        </authorList>
    </citation>
    <scope>NUCLEOTIDE SEQUENCE [LARGE SCALE GENOMIC DNA]</scope>
    <source>
        <strain evidence="3 5">0.1X-D8-26</strain>
    </source>
</reference>
<evidence type="ECO:0000313" key="4">
    <source>
        <dbReference type="EMBL" id="TGY02194.1"/>
    </source>
</evidence>
<dbReference type="STRING" id="1235814.GCA_000613385_00135"/>
<keyword evidence="1" id="KW-0732">Signal</keyword>
<dbReference type="PROSITE" id="PS51257">
    <property type="entry name" value="PROKAR_LIPOPROTEIN"/>
    <property type="match status" value="1"/>
</dbReference>
<dbReference type="GeneID" id="93047628"/>
<dbReference type="Pfam" id="PF14302">
    <property type="entry name" value="DUF4377"/>
    <property type="match status" value="1"/>
</dbReference>
<dbReference type="EMBL" id="SRZA01000032">
    <property type="protein sequence ID" value="TGY02194.1"/>
    <property type="molecule type" value="Genomic_DNA"/>
</dbReference>
<organism evidence="3 5">
    <name type="scientific">Bacteroides acidifaciens</name>
    <dbReference type="NCBI Taxonomy" id="85831"/>
    <lineage>
        <taxon>Bacteria</taxon>
        <taxon>Pseudomonadati</taxon>
        <taxon>Bacteroidota</taxon>
        <taxon>Bacteroidia</taxon>
        <taxon>Bacteroidales</taxon>
        <taxon>Bacteroidaceae</taxon>
        <taxon>Bacteroides</taxon>
    </lineage>
</organism>